<dbReference type="Proteomes" id="UP000249324">
    <property type="component" value="Unassembled WGS sequence"/>
</dbReference>
<reference evidence="4" key="2">
    <citation type="submission" date="2018-05" db="EMBL/GenBank/DDBJ databases">
        <authorList>
            <person name="Lanie J.A."/>
            <person name="Ng W.-L."/>
            <person name="Kazmierczak K.M."/>
            <person name="Andrzejewski T.M."/>
            <person name="Davidsen T.M."/>
            <person name="Wayne K.J."/>
            <person name="Tettelin H."/>
            <person name="Glass J.I."/>
            <person name="Rusch D."/>
            <person name="Podicherti R."/>
            <person name="Tsui H.-C.T."/>
            <person name="Winkler M.E."/>
        </authorList>
    </citation>
    <scope>NUCLEOTIDE SEQUENCE</scope>
    <source>
        <strain evidence="4">ZC4RG45</strain>
    </source>
</reference>
<comment type="caution">
    <text evidence="4">The sequence shown here is derived from an EMBL/GenBank/DDBJ whole genome shotgun (WGS) entry which is preliminary data.</text>
</comment>
<sequence>MSDAQFRAMLDALGRDAAPPETTPPKPSRVAVLGAGPVGQLLACQALAEGAEVSLHSVYGDELSALAAAGGITVRGAGLIGSYAVGDGPATTPRIRLAASADAAIRDADVIFVATPAAAHATYAGLLASSLQDGQLVVLVPGRFLGAVDFARALHMHLCSAEVTVADLDVAPYLATQDGAQIHVHALARQVALATLPVEAAEPTTARLRELLPMLRAVDSPLVTAFSSVTGVVTVAPLLTNTAALEGDRRQKVLLRDLIVPGLSETVIAGLDRERRAVAFHFGVHDLPPAATWLRTAYGDSPQVRDDPDEDVCRAIRDLEVFDDFAAVTGSGPRVIDDVPFTLVPLADAGRLAGVPTPVTDTMIALASSLAGADFARQGRTLGGLGLAGQRPEELRRRLATASGRRPHATTWRKV</sequence>
<dbReference type="SUPFAM" id="SSF48179">
    <property type="entry name" value="6-phosphogluconate dehydrogenase C-terminal domain-like"/>
    <property type="match status" value="1"/>
</dbReference>
<dbReference type="InterPro" id="IPR036291">
    <property type="entry name" value="NAD(P)-bd_dom_sf"/>
</dbReference>
<name>A0A2W4JLM7_9PSEU</name>
<dbReference type="GO" id="GO:0016491">
    <property type="term" value="F:oxidoreductase activity"/>
    <property type="evidence" value="ECO:0007669"/>
    <property type="project" value="InterPro"/>
</dbReference>
<reference evidence="3" key="4">
    <citation type="submission" date="2023-08" db="EMBL/GenBank/DDBJ databases">
        <authorList>
            <person name="Guima S.E.S."/>
            <person name="Martins L.F."/>
            <person name="Silva A.M."/>
            <person name="Setubal J.C."/>
        </authorList>
    </citation>
    <scope>NUCLEOTIDE SEQUENCE</scope>
    <source>
        <strain evidence="3">ZC4RG45</strain>
    </source>
</reference>
<evidence type="ECO:0000313" key="4">
    <source>
        <dbReference type="EMBL" id="PZN00003.1"/>
    </source>
</evidence>
<dbReference type="STRING" id="1111738.GCA_000427905_02936"/>
<dbReference type="SUPFAM" id="SSF51735">
    <property type="entry name" value="NAD(P)-binding Rossmann-fold domains"/>
    <property type="match status" value="1"/>
</dbReference>
<gene>
    <name evidence="3" type="ORF">DIU77_005315</name>
    <name evidence="4" type="ORF">DIU77_04555</name>
</gene>
<evidence type="ECO:0000259" key="1">
    <source>
        <dbReference type="Pfam" id="PF02317"/>
    </source>
</evidence>
<dbReference type="EMBL" id="QGUI02000041">
    <property type="protein sequence ID" value="MFO7191641.1"/>
    <property type="molecule type" value="Genomic_DNA"/>
</dbReference>
<reference evidence="3" key="1">
    <citation type="submission" date="2018-05" db="EMBL/GenBank/DDBJ databases">
        <authorList>
            <person name="Moura L."/>
            <person name="Setubal J.C."/>
        </authorList>
    </citation>
    <scope>NUCLEOTIDE SEQUENCE</scope>
    <source>
        <strain evidence="3">ZC4RG45</strain>
    </source>
</reference>
<dbReference type="PANTHER" id="PTHR38015:SF1">
    <property type="entry name" value="OPINE DEHYDROGENASE DOMAIN-CONTAINING PROTEIN"/>
    <property type="match status" value="1"/>
</dbReference>
<dbReference type="InterPro" id="IPR013328">
    <property type="entry name" value="6PGD_dom2"/>
</dbReference>
<accession>A0A2W4JLM7</accession>
<dbReference type="PANTHER" id="PTHR38015">
    <property type="entry name" value="BLR6086 PROTEIN"/>
    <property type="match status" value="1"/>
</dbReference>
<evidence type="ECO:0000313" key="5">
    <source>
        <dbReference type="Proteomes" id="UP000249324"/>
    </source>
</evidence>
<dbReference type="InterPro" id="IPR051729">
    <property type="entry name" value="Opine/Lysopine_DH"/>
</dbReference>
<feature type="domain" description="Pyrroline-5-carboxylate reductase catalytic N-terminal" evidence="2">
    <location>
        <begin position="29"/>
        <end position="138"/>
    </location>
</feature>
<organism evidence="4">
    <name type="scientific">Thermocrispum agreste</name>
    <dbReference type="NCBI Taxonomy" id="37925"/>
    <lineage>
        <taxon>Bacteria</taxon>
        <taxon>Bacillati</taxon>
        <taxon>Actinomycetota</taxon>
        <taxon>Actinomycetes</taxon>
        <taxon>Pseudonocardiales</taxon>
        <taxon>Pseudonocardiaceae</taxon>
        <taxon>Thermocrispum</taxon>
    </lineage>
</organism>
<dbReference type="AlphaFoldDB" id="A0A2W4JLM7"/>
<reference evidence="3 5" key="3">
    <citation type="journal article" date="2021" name="BMC Genomics">
        <title>Genome-resolved metagenome and metatranscriptome analyses of thermophilic composting reveal key bacterial players and their metabolic interactions.</title>
        <authorList>
            <person name="Braga L.P.P."/>
            <person name="Pereira R.V."/>
            <person name="Martins L.F."/>
            <person name="Moura L.M.S."/>
            <person name="Sanchez F.B."/>
            <person name="Patane J.S.L."/>
            <person name="da Silva A.M."/>
            <person name="Setubal J.C."/>
        </authorList>
    </citation>
    <scope>NUCLEOTIDE SEQUENCE [LARGE SCALE GENOMIC DNA]</scope>
    <source>
        <strain evidence="3">ZC4RG45</strain>
    </source>
</reference>
<dbReference type="EMBL" id="QGUI01000116">
    <property type="protein sequence ID" value="PZN00003.1"/>
    <property type="molecule type" value="Genomic_DNA"/>
</dbReference>
<evidence type="ECO:0000259" key="2">
    <source>
        <dbReference type="Pfam" id="PF03807"/>
    </source>
</evidence>
<dbReference type="Gene3D" id="3.40.50.720">
    <property type="entry name" value="NAD(P)-binding Rossmann-like Domain"/>
    <property type="match status" value="1"/>
</dbReference>
<dbReference type="Gene3D" id="1.10.1040.10">
    <property type="entry name" value="N-(1-d-carboxylethyl)-l-norvaline Dehydrogenase, domain 2"/>
    <property type="match status" value="1"/>
</dbReference>
<dbReference type="InterPro" id="IPR008927">
    <property type="entry name" value="6-PGluconate_DH-like_C_sf"/>
</dbReference>
<dbReference type="InterPro" id="IPR028939">
    <property type="entry name" value="P5C_Rdtase_cat_N"/>
</dbReference>
<feature type="domain" description="Opine dehydrogenase" evidence="1">
    <location>
        <begin position="219"/>
        <end position="370"/>
    </location>
</feature>
<dbReference type="Pfam" id="PF03807">
    <property type="entry name" value="F420_oxidored"/>
    <property type="match status" value="1"/>
</dbReference>
<dbReference type="InterPro" id="IPR003421">
    <property type="entry name" value="Opine_DH"/>
</dbReference>
<proteinExistence type="predicted"/>
<protein>
    <submittedName>
        <fullName evidence="3">NAD/NADP octopine/nopaline dehydrogenase family protein</fullName>
    </submittedName>
</protein>
<dbReference type="Pfam" id="PF02317">
    <property type="entry name" value="Octopine_DH"/>
    <property type="match status" value="1"/>
</dbReference>
<evidence type="ECO:0000313" key="3">
    <source>
        <dbReference type="EMBL" id="MFO7191641.1"/>
    </source>
</evidence>